<evidence type="ECO:0000256" key="1">
    <source>
        <dbReference type="SAM" id="Phobius"/>
    </source>
</evidence>
<dbReference type="KEGG" id="haq:DU484_18145"/>
<dbReference type="GeneID" id="37288941"/>
<feature type="transmembrane region" description="Helical" evidence="1">
    <location>
        <begin position="64"/>
        <end position="83"/>
    </location>
</feature>
<sequence length="99" mass="11008">MSDDEEDSIEKYRTAFVLQMFKLGAVFGAFLGETITLWIALGLAAFLDHIVGLSFVMTIRGFRIPVFAAVQAIIAVEIFRGAADIYMQGNPEFRGIEEE</sequence>
<gene>
    <name evidence="2" type="ORF">DU484_18145</name>
</gene>
<proteinExistence type="predicted"/>
<feature type="transmembrane region" description="Helical" evidence="1">
    <location>
        <begin position="12"/>
        <end position="31"/>
    </location>
</feature>
<keyword evidence="1" id="KW-0472">Membrane</keyword>
<evidence type="ECO:0000313" key="2">
    <source>
        <dbReference type="EMBL" id="AXG11621.1"/>
    </source>
</evidence>
<dbReference type="Proteomes" id="UP000252985">
    <property type="component" value="Chromosome"/>
</dbReference>
<keyword evidence="1" id="KW-0812">Transmembrane</keyword>
<dbReference type="AlphaFoldDB" id="A0A345EHE9"/>
<protein>
    <submittedName>
        <fullName evidence="2">Uncharacterized protein</fullName>
    </submittedName>
</protein>
<organism evidence="2 3">
    <name type="scientific">Haloplanus rubicundus</name>
    <dbReference type="NCBI Taxonomy" id="1547898"/>
    <lineage>
        <taxon>Archaea</taxon>
        <taxon>Methanobacteriati</taxon>
        <taxon>Methanobacteriota</taxon>
        <taxon>Stenosarchaea group</taxon>
        <taxon>Halobacteria</taxon>
        <taxon>Halobacteriales</taxon>
        <taxon>Haloferacaceae</taxon>
        <taxon>Haloplanus</taxon>
    </lineage>
</organism>
<name>A0A345EHE9_9EURY</name>
<dbReference type="RefSeq" id="WP_114606628.1">
    <property type="nucleotide sequence ID" value="NZ_CP031148.1"/>
</dbReference>
<evidence type="ECO:0000313" key="3">
    <source>
        <dbReference type="Proteomes" id="UP000252985"/>
    </source>
</evidence>
<accession>A0A345EHE9</accession>
<reference evidence="2 3" key="1">
    <citation type="submission" date="2018-07" db="EMBL/GenBank/DDBJ databases">
        <title>Genome sequences of Haloplanus sp. CBA1112.</title>
        <authorList>
            <person name="Kim Y.B."/>
            <person name="Roh S.W."/>
        </authorList>
    </citation>
    <scope>NUCLEOTIDE SEQUENCE [LARGE SCALE GENOMIC DNA]</scope>
    <source>
        <strain evidence="2 3">CBA1112</strain>
    </source>
</reference>
<dbReference type="EMBL" id="CP031148">
    <property type="protein sequence ID" value="AXG11621.1"/>
    <property type="molecule type" value="Genomic_DNA"/>
</dbReference>
<keyword evidence="1" id="KW-1133">Transmembrane helix</keyword>